<organism evidence="5 6">
    <name type="scientific">Papiliotrema laurentii</name>
    <name type="common">Cryptococcus laurentii</name>
    <dbReference type="NCBI Taxonomy" id="5418"/>
    <lineage>
        <taxon>Eukaryota</taxon>
        <taxon>Fungi</taxon>
        <taxon>Dikarya</taxon>
        <taxon>Basidiomycota</taxon>
        <taxon>Agaricomycotina</taxon>
        <taxon>Tremellomycetes</taxon>
        <taxon>Tremellales</taxon>
        <taxon>Rhynchogastremaceae</taxon>
        <taxon>Papiliotrema</taxon>
    </lineage>
</organism>
<dbReference type="Proteomes" id="UP001182556">
    <property type="component" value="Unassembled WGS sequence"/>
</dbReference>
<evidence type="ECO:0000256" key="1">
    <source>
        <dbReference type="ARBA" id="ARBA00009934"/>
    </source>
</evidence>
<evidence type="ECO:0000313" key="6">
    <source>
        <dbReference type="Proteomes" id="UP001182556"/>
    </source>
</evidence>
<dbReference type="AlphaFoldDB" id="A0AAD9L8V9"/>
<reference evidence="5" key="1">
    <citation type="submission" date="2023-02" db="EMBL/GenBank/DDBJ databases">
        <title>Identification and recombinant expression of a fungal hydrolase from Papiliotrema laurentii that hydrolyzes apple cutin and clears colloidal polyester polyurethane.</title>
        <authorList>
            <consortium name="DOE Joint Genome Institute"/>
            <person name="Roman V.A."/>
            <person name="Bojanowski C."/>
            <person name="Crable B.R."/>
            <person name="Wagner D.N."/>
            <person name="Hung C.S."/>
            <person name="Nadeau L.J."/>
            <person name="Schratz L."/>
            <person name="Haridas S."/>
            <person name="Pangilinan J."/>
            <person name="Lipzen A."/>
            <person name="Na H."/>
            <person name="Yan M."/>
            <person name="Ng V."/>
            <person name="Grigoriev I.V."/>
            <person name="Spatafora J.W."/>
            <person name="Barlow D."/>
            <person name="Biffinger J."/>
            <person name="Kelley-Loughnane N."/>
            <person name="Varaljay V.A."/>
            <person name="Crookes-Goodson W.J."/>
        </authorList>
    </citation>
    <scope>NUCLEOTIDE SEQUENCE</scope>
    <source>
        <strain evidence="5">5307AH</strain>
    </source>
</reference>
<dbReference type="GO" id="GO:0004077">
    <property type="term" value="F:biotin--[biotin carboxyl-carrier protein] ligase activity"/>
    <property type="evidence" value="ECO:0007669"/>
    <property type="project" value="InterPro"/>
</dbReference>
<feature type="region of interest" description="Disordered" evidence="3">
    <location>
        <begin position="703"/>
        <end position="740"/>
    </location>
</feature>
<dbReference type="Gene3D" id="3.40.50.880">
    <property type="match status" value="1"/>
</dbReference>
<evidence type="ECO:0000256" key="3">
    <source>
        <dbReference type="SAM" id="MobiDB-lite"/>
    </source>
</evidence>
<dbReference type="InterPro" id="IPR019197">
    <property type="entry name" value="Biotin-prot_ligase_N"/>
</dbReference>
<comment type="caution">
    <text evidence="5">The sequence shown here is derived from an EMBL/GenBank/DDBJ whole genome shotgun (WGS) entry which is preliminary data.</text>
</comment>
<gene>
    <name evidence="5" type="ORF">DB88DRAFT_478324</name>
</gene>
<dbReference type="InterPro" id="IPR045864">
    <property type="entry name" value="aa-tRNA-synth_II/BPL/LPL"/>
</dbReference>
<dbReference type="InterPro" id="IPR004408">
    <property type="entry name" value="Biotin_CoA_COase_ligase"/>
</dbReference>
<proteinExistence type="inferred from homology"/>
<dbReference type="PROSITE" id="PS51733">
    <property type="entry name" value="BPL_LPL_CATALYTIC"/>
    <property type="match status" value="1"/>
</dbReference>
<evidence type="ECO:0000259" key="4">
    <source>
        <dbReference type="PROSITE" id="PS51733"/>
    </source>
</evidence>
<keyword evidence="2 5" id="KW-0436">Ligase</keyword>
<keyword evidence="6" id="KW-1185">Reference proteome</keyword>
<dbReference type="PANTHER" id="PTHR12835:SF5">
    <property type="entry name" value="BIOTIN--PROTEIN LIGASE"/>
    <property type="match status" value="1"/>
</dbReference>
<dbReference type="CDD" id="cd16442">
    <property type="entry name" value="BPL"/>
    <property type="match status" value="1"/>
</dbReference>
<feature type="domain" description="BPL/LPL catalytic" evidence="4">
    <location>
        <begin position="439"/>
        <end position="646"/>
    </location>
</feature>
<dbReference type="SUPFAM" id="SSF52317">
    <property type="entry name" value="Class I glutamine amidotransferase-like"/>
    <property type="match status" value="1"/>
</dbReference>
<dbReference type="SUPFAM" id="SSF55681">
    <property type="entry name" value="Class II aaRS and biotin synthetases"/>
    <property type="match status" value="1"/>
</dbReference>
<dbReference type="InterPro" id="IPR029062">
    <property type="entry name" value="Class_I_gatase-like"/>
</dbReference>
<evidence type="ECO:0000256" key="2">
    <source>
        <dbReference type="ARBA" id="ARBA00022598"/>
    </source>
</evidence>
<dbReference type="EMBL" id="JAODAN010000001">
    <property type="protein sequence ID" value="KAK1927530.1"/>
    <property type="molecule type" value="Genomic_DNA"/>
</dbReference>
<evidence type="ECO:0000313" key="5">
    <source>
        <dbReference type="EMBL" id="KAK1927530.1"/>
    </source>
</evidence>
<dbReference type="Gene3D" id="3.30.930.10">
    <property type="entry name" value="Bira Bifunctional Protein, Domain 2"/>
    <property type="match status" value="1"/>
</dbReference>
<sequence length="757" mass="81977">MPGPTASAHQVLVYSGPGVSPLSLSHTILTLSLLLLPHYTVQPITPTTLATQPWEPSCALLVFPGGRDLPYVDELSTKTKVTRRIREFVHQGGRYLGICAGAYFGSETVVFDQGGDMEVVGQRDLAFFPGRCAGPTFPGFRYAAESGSRAVSLSIDGPRPRSIDHLYYNGGGHFILPESPASDVQVLATYGGTDKVAAVSTTNGQGKAVLCSVHFEYPLHDPPSRDAIQKLQHPPSADEIDQSERERVEWAQEILLLLGLKPPKRSSSGSDEHHAVQGDEDPELLLHPTHPSPIFVLPHPSLPQLGSASFESAALQAKLSPSDNAQVLRDGNDELQITSIDAIADNGGQAGIAAYLASKRRSKPVLPPAIQNLSIEPSDTTPEPPLLPDLNAIPKTILTPSSDIGYSARWTPLFNFETYWAELDSARKRVGRKSGVLRPSGQPALGDLVWYAEAITSTQTILDRNPLLLTHLPTPLVCTASFQLSGRGRGSNVWLSPPGCLQYSILLTLPASLSSKIVFIQYLAALSICDAVDEDGRLGVRIKWPNDIYAEVEGVGGTEVGSGKKGRAKLGGILVNTNFIGGQWRIVVGCGVNVLNALPTTSLSQLHTLLAAKSPTPAKPLPPPPTMEGTFAKIMTSFEQKWEQFIDEKGFSGFLDEYYGRWLHTNQEVTLTTVEPHQRLRIHSITPEHGLLRCVPLGNPQKTSSGLTPLYTRGDYGDDDRVLSNSSSKRKNDDQYVDLQPDGNSFDLMAGLIKRKT</sequence>
<name>A0AAD9L8V9_PAPLA</name>
<dbReference type="CDD" id="cd03144">
    <property type="entry name" value="GATase1_ScBLP_like"/>
    <property type="match status" value="1"/>
</dbReference>
<feature type="region of interest" description="Disordered" evidence="3">
    <location>
        <begin position="222"/>
        <end position="243"/>
    </location>
</feature>
<dbReference type="InterPro" id="IPR004143">
    <property type="entry name" value="BPL_LPL_catalytic"/>
</dbReference>
<dbReference type="PANTHER" id="PTHR12835">
    <property type="entry name" value="BIOTIN PROTEIN LIGASE"/>
    <property type="match status" value="1"/>
</dbReference>
<comment type="similarity">
    <text evidence="1">Belongs to the biotin--protein ligase family.</text>
</comment>
<dbReference type="Pfam" id="PF03099">
    <property type="entry name" value="BPL_LplA_LipB"/>
    <property type="match status" value="1"/>
</dbReference>
<protein>
    <submittedName>
        <fullName evidence="5">Biotin-acetyl-CoA-carboxylase ligase</fullName>
    </submittedName>
</protein>
<dbReference type="GO" id="GO:0005737">
    <property type="term" value="C:cytoplasm"/>
    <property type="evidence" value="ECO:0007669"/>
    <property type="project" value="TreeGrafter"/>
</dbReference>
<accession>A0AAD9L8V9</accession>
<dbReference type="Pfam" id="PF09825">
    <property type="entry name" value="BPL_N"/>
    <property type="match status" value="1"/>
</dbReference>